<evidence type="ECO:0008006" key="2">
    <source>
        <dbReference type="Google" id="ProtNLM"/>
    </source>
</evidence>
<dbReference type="CDD" id="cd07820">
    <property type="entry name" value="SRPBCC_3"/>
    <property type="match status" value="1"/>
</dbReference>
<proteinExistence type="predicted"/>
<accession>A0A3B1DIE5</accession>
<reference evidence="1" key="1">
    <citation type="submission" date="2018-06" db="EMBL/GenBank/DDBJ databases">
        <authorList>
            <person name="Zhirakovskaya E."/>
        </authorList>
    </citation>
    <scope>NUCLEOTIDE SEQUENCE</scope>
</reference>
<sequence>MAQFEISIVINCQIDDAFLFLTAPAKVVSISEPGMGLTLISGAEQLAQGDRVEFELTGFGVAQKMVHEITLLERPHRFVEKQLEGPLKSVSHEHLFEEDENGFVTITDRIEFEPPGGMLGFVMTEDFLTRNLRSSFEYRHQKLKEILESNKTT</sequence>
<dbReference type="AlphaFoldDB" id="A0A3B1DIE5"/>
<dbReference type="Pfam" id="PF10604">
    <property type="entry name" value="Polyketide_cyc2"/>
    <property type="match status" value="1"/>
</dbReference>
<dbReference type="EMBL" id="UOGL01000009">
    <property type="protein sequence ID" value="VAX35778.1"/>
    <property type="molecule type" value="Genomic_DNA"/>
</dbReference>
<name>A0A3B1DIE5_9ZZZZ</name>
<dbReference type="InterPro" id="IPR023393">
    <property type="entry name" value="START-like_dom_sf"/>
</dbReference>
<gene>
    <name evidence="1" type="ORF">MNBD_PLANCTO02-1074</name>
</gene>
<protein>
    <recommendedName>
        <fullName evidence="2">Cell division inhibitor</fullName>
    </recommendedName>
</protein>
<dbReference type="SUPFAM" id="SSF55961">
    <property type="entry name" value="Bet v1-like"/>
    <property type="match status" value="1"/>
</dbReference>
<dbReference type="Gene3D" id="3.30.530.20">
    <property type="match status" value="1"/>
</dbReference>
<dbReference type="InterPro" id="IPR019587">
    <property type="entry name" value="Polyketide_cyclase/dehydratase"/>
</dbReference>
<organism evidence="1">
    <name type="scientific">hydrothermal vent metagenome</name>
    <dbReference type="NCBI Taxonomy" id="652676"/>
    <lineage>
        <taxon>unclassified sequences</taxon>
        <taxon>metagenomes</taxon>
        <taxon>ecological metagenomes</taxon>
    </lineage>
</organism>
<evidence type="ECO:0000313" key="1">
    <source>
        <dbReference type="EMBL" id="VAX35778.1"/>
    </source>
</evidence>